<evidence type="ECO:0000313" key="2">
    <source>
        <dbReference type="Proteomes" id="UP001596138"/>
    </source>
</evidence>
<dbReference type="EMBL" id="JBHSTI010000002">
    <property type="protein sequence ID" value="MFC6236504.1"/>
    <property type="molecule type" value="Genomic_DNA"/>
</dbReference>
<protein>
    <submittedName>
        <fullName evidence="1">Uncharacterized protein</fullName>
    </submittedName>
</protein>
<organism evidence="1 2">
    <name type="scientific">Longivirga aurantiaca</name>
    <dbReference type="NCBI Taxonomy" id="1837743"/>
    <lineage>
        <taxon>Bacteria</taxon>
        <taxon>Bacillati</taxon>
        <taxon>Actinomycetota</taxon>
        <taxon>Actinomycetes</taxon>
        <taxon>Sporichthyales</taxon>
        <taxon>Sporichthyaceae</taxon>
        <taxon>Longivirga</taxon>
    </lineage>
</organism>
<sequence>MGMQTQVTEARLVNSRAGLTQRRLLVAAWVMAALLAALVVALLVQGARLAELERSVQQSTQSGGFSGSDASTSMQLDQVCRLLGAVAQKDGVPLAAVFDGETMSTCEAAAGKGASAVRAAG</sequence>
<accession>A0ABW1SW50</accession>
<reference evidence="2" key="1">
    <citation type="journal article" date="2019" name="Int. J. Syst. Evol. Microbiol.">
        <title>The Global Catalogue of Microorganisms (GCM) 10K type strain sequencing project: providing services to taxonomists for standard genome sequencing and annotation.</title>
        <authorList>
            <consortium name="The Broad Institute Genomics Platform"/>
            <consortium name="The Broad Institute Genome Sequencing Center for Infectious Disease"/>
            <person name="Wu L."/>
            <person name="Ma J."/>
        </authorList>
    </citation>
    <scope>NUCLEOTIDE SEQUENCE [LARGE SCALE GENOMIC DNA]</scope>
    <source>
        <strain evidence="2">CGMCC 4.7317</strain>
    </source>
</reference>
<evidence type="ECO:0000313" key="1">
    <source>
        <dbReference type="EMBL" id="MFC6236504.1"/>
    </source>
</evidence>
<dbReference type="Proteomes" id="UP001596138">
    <property type="component" value="Unassembled WGS sequence"/>
</dbReference>
<gene>
    <name evidence="1" type="ORF">ACFQGU_01340</name>
</gene>
<proteinExistence type="predicted"/>
<keyword evidence="2" id="KW-1185">Reference proteome</keyword>
<dbReference type="RefSeq" id="WP_386763549.1">
    <property type="nucleotide sequence ID" value="NZ_JBHSTI010000002.1"/>
</dbReference>
<comment type="caution">
    <text evidence="1">The sequence shown here is derived from an EMBL/GenBank/DDBJ whole genome shotgun (WGS) entry which is preliminary data.</text>
</comment>
<name>A0ABW1SW50_9ACTN</name>